<feature type="domain" description="Activator of Hsp90 ATPase homologue 1/2-like C-terminal" evidence="2">
    <location>
        <begin position="18"/>
        <end position="156"/>
    </location>
</feature>
<evidence type="ECO:0000313" key="4">
    <source>
        <dbReference type="Proteomes" id="UP001500325"/>
    </source>
</evidence>
<dbReference type="Gene3D" id="3.30.530.20">
    <property type="match status" value="1"/>
</dbReference>
<keyword evidence="4" id="KW-1185">Reference proteome</keyword>
<reference evidence="4" key="1">
    <citation type="journal article" date="2019" name="Int. J. Syst. Evol. Microbiol.">
        <title>The Global Catalogue of Microorganisms (GCM) 10K type strain sequencing project: providing services to taxonomists for standard genome sequencing and annotation.</title>
        <authorList>
            <consortium name="The Broad Institute Genomics Platform"/>
            <consortium name="The Broad Institute Genome Sequencing Center for Infectious Disease"/>
            <person name="Wu L."/>
            <person name="Ma J."/>
        </authorList>
    </citation>
    <scope>NUCLEOTIDE SEQUENCE [LARGE SCALE GENOMIC DNA]</scope>
    <source>
        <strain evidence="4">JCM 18055</strain>
    </source>
</reference>
<name>A0ABP8WRP1_9PSEU</name>
<evidence type="ECO:0000256" key="1">
    <source>
        <dbReference type="ARBA" id="ARBA00006817"/>
    </source>
</evidence>
<dbReference type="InterPro" id="IPR013538">
    <property type="entry name" value="ASHA1/2-like_C"/>
</dbReference>
<proteinExistence type="inferred from homology"/>
<evidence type="ECO:0000313" key="3">
    <source>
        <dbReference type="EMBL" id="GAA4693963.1"/>
    </source>
</evidence>
<comment type="similarity">
    <text evidence="1">Belongs to the AHA1 family.</text>
</comment>
<dbReference type="EMBL" id="BAABIC010000011">
    <property type="protein sequence ID" value="GAA4693963.1"/>
    <property type="molecule type" value="Genomic_DNA"/>
</dbReference>
<evidence type="ECO:0000259" key="2">
    <source>
        <dbReference type="Pfam" id="PF08327"/>
    </source>
</evidence>
<accession>A0ABP8WRP1</accession>
<dbReference type="Proteomes" id="UP001500325">
    <property type="component" value="Unassembled WGS sequence"/>
</dbReference>
<dbReference type="SUPFAM" id="SSF55961">
    <property type="entry name" value="Bet v1-like"/>
    <property type="match status" value="1"/>
</dbReference>
<dbReference type="InterPro" id="IPR023393">
    <property type="entry name" value="START-like_dom_sf"/>
</dbReference>
<dbReference type="Pfam" id="PF08327">
    <property type="entry name" value="AHSA1"/>
    <property type="match status" value="1"/>
</dbReference>
<sequence length="163" mass="17972">MTGTAPIPPITGTVSLAVPVERAFEVFTASVDAWWPHQYHIGQAELAEVVLESGVGGRWFERGVDGSECDWGRVLVWEPPHRLVFTWQINGSWQFDPDPAKASEIEARFTATGPQESVVEVEHRYFERLDGGRNINDAINGGGGWALLLDGFAKIVAAQRADR</sequence>
<organism evidence="3 4">
    <name type="scientific">Pseudonocardia yuanmonensis</name>
    <dbReference type="NCBI Taxonomy" id="1095914"/>
    <lineage>
        <taxon>Bacteria</taxon>
        <taxon>Bacillati</taxon>
        <taxon>Actinomycetota</taxon>
        <taxon>Actinomycetes</taxon>
        <taxon>Pseudonocardiales</taxon>
        <taxon>Pseudonocardiaceae</taxon>
        <taxon>Pseudonocardia</taxon>
    </lineage>
</organism>
<gene>
    <name evidence="3" type="ORF">GCM10023215_34390</name>
</gene>
<dbReference type="RefSeq" id="WP_345381567.1">
    <property type="nucleotide sequence ID" value="NZ_BAABIC010000011.1"/>
</dbReference>
<comment type="caution">
    <text evidence="3">The sequence shown here is derived from an EMBL/GenBank/DDBJ whole genome shotgun (WGS) entry which is preliminary data.</text>
</comment>
<protein>
    <submittedName>
        <fullName evidence="3">SRPBCC family protein</fullName>
    </submittedName>
</protein>
<dbReference type="CDD" id="cd08891">
    <property type="entry name" value="SRPBCC_CalC"/>
    <property type="match status" value="1"/>
</dbReference>